<name>A0A9Q0XE48_9SAUR</name>
<evidence type="ECO:0000256" key="1">
    <source>
        <dbReference type="ARBA" id="ARBA00023054"/>
    </source>
</evidence>
<keyword evidence="1" id="KW-0175">Coiled coil</keyword>
<gene>
    <name evidence="4" type="ORF">JRQ81_008812</name>
</gene>
<keyword evidence="5" id="KW-1185">Reference proteome</keyword>
<dbReference type="EMBL" id="JAPFRF010000018">
    <property type="protein sequence ID" value="KAJ7308283.1"/>
    <property type="molecule type" value="Genomic_DNA"/>
</dbReference>
<dbReference type="InterPro" id="IPR029304">
    <property type="entry name" value="AKAP2_C"/>
</dbReference>
<feature type="compositionally biased region" description="Basic and acidic residues" evidence="2">
    <location>
        <begin position="27"/>
        <end position="55"/>
    </location>
</feature>
<comment type="caution">
    <text evidence="4">The sequence shown here is derived from an EMBL/GenBank/DDBJ whole genome shotgun (WGS) entry which is preliminary data.</text>
</comment>
<feature type="region of interest" description="Disordered" evidence="2">
    <location>
        <begin position="1"/>
        <end position="85"/>
    </location>
</feature>
<evidence type="ECO:0000256" key="2">
    <source>
        <dbReference type="SAM" id="MobiDB-lite"/>
    </source>
</evidence>
<evidence type="ECO:0000313" key="5">
    <source>
        <dbReference type="Proteomes" id="UP001142489"/>
    </source>
</evidence>
<dbReference type="PANTHER" id="PTHR18839">
    <property type="entry name" value="MITOTIC INTERACTOR AND SUBSTRATE OF PLK1 MISP FAMILY MEMBER"/>
    <property type="match status" value="1"/>
</dbReference>
<feature type="compositionally biased region" description="Low complexity" evidence="2">
    <location>
        <begin position="612"/>
        <end position="621"/>
    </location>
</feature>
<feature type="compositionally biased region" description="Basic and acidic residues" evidence="2">
    <location>
        <begin position="406"/>
        <end position="423"/>
    </location>
</feature>
<proteinExistence type="predicted"/>
<feature type="compositionally biased region" description="Low complexity" evidence="2">
    <location>
        <begin position="374"/>
        <end position="391"/>
    </location>
</feature>
<sequence>MMETENKQEDVGLFQDRDFPNGKLNRHRVEVQEGMRREVPGEKSLDSEDHRKEAGEGCGMMEAPGDGSGWEARTLNGGKDLWTPGLGRESKLEVVKSGSSYDIRAYKGERKPSRLYGEEEEEERRYKIPLGDASPGRVQELEEERQEVIRSQAVKRRNTVAEKWGSPSGEAPGATLSRPAGFAHCFDSPSTAGGGRRAPADPQKVDTEQIQFAATRQQFLELEKANPGVVLWGAPWGPPKMARGVHRGEEGQEFLSQREAPHSDTPHRGRLGGSPERTERAWQTRGPTSSGQAATCPDTAGGDLASGSGKAPQEAGRSPRDLVAGGPGPTEGTETPIKREIRLGREREEDHRRERRLPRTHSREELVEIPVRPLLLAAAGSSSQLVSSSSSGKGKEKPLVSFCIQKEVEQDKKREEELRKEGRLPGGPWADKGSRQEPAQQQQQQQQLQRKVSFEQEVVVVEPPPNGEGPPAPGSHDTEGPGGRGAPEPARTSLDTEAGRGPLGEKEWPLAQPRPPTTTRRPMDPGSPTEGPSATQKLQVYPPGSQEGPNGRQETSRATAGRPAREELYTLRTWRPRTSALIDREIQEALDRERELQEQRRKTGLACPVDSPPFSSQSSVASGVAGSYSVAGSPVFSPTSPPLGRAASGTYAGIELEDEIDTEVVMSTKAICRRGFLAQMWESGQILKTEDDGPDGDDDDGSLDG</sequence>
<feature type="compositionally biased region" description="Basic and acidic residues" evidence="2">
    <location>
        <begin position="336"/>
        <end position="352"/>
    </location>
</feature>
<feature type="region of interest" description="Disordered" evidence="2">
    <location>
        <begin position="685"/>
        <end position="705"/>
    </location>
</feature>
<evidence type="ECO:0000259" key="3">
    <source>
        <dbReference type="Pfam" id="PF15304"/>
    </source>
</evidence>
<feature type="compositionally biased region" description="Acidic residues" evidence="2">
    <location>
        <begin position="692"/>
        <end position="705"/>
    </location>
</feature>
<feature type="compositionally biased region" description="Pro residues" evidence="2">
    <location>
        <begin position="462"/>
        <end position="473"/>
    </location>
</feature>
<reference evidence="4" key="1">
    <citation type="journal article" date="2023" name="DNA Res.">
        <title>Chromosome-level genome assembly of Phrynocephalus forsythii using third-generation DNA sequencing and Hi-C analysis.</title>
        <authorList>
            <person name="Qi Y."/>
            <person name="Zhao W."/>
            <person name="Zhao Y."/>
            <person name="Niu C."/>
            <person name="Cao S."/>
            <person name="Zhang Y."/>
        </authorList>
    </citation>
    <scope>NUCLEOTIDE SEQUENCE</scope>
    <source>
        <tissue evidence="4">Muscle</tissue>
    </source>
</reference>
<evidence type="ECO:0000313" key="4">
    <source>
        <dbReference type="EMBL" id="KAJ7308283.1"/>
    </source>
</evidence>
<dbReference type="OrthoDB" id="9449914at2759"/>
<dbReference type="AlphaFoldDB" id="A0A9Q0XE48"/>
<dbReference type="InterPro" id="IPR042779">
    <property type="entry name" value="MISP/MISP3-like"/>
</dbReference>
<feature type="domain" description="A-kinase anchor protein 2 C-terminal" evidence="3">
    <location>
        <begin position="570"/>
        <end position="684"/>
    </location>
</feature>
<feature type="region of interest" description="Disordered" evidence="2">
    <location>
        <begin position="593"/>
        <end position="621"/>
    </location>
</feature>
<feature type="region of interest" description="Disordered" evidence="2">
    <location>
        <begin position="158"/>
        <end position="206"/>
    </location>
</feature>
<organism evidence="4 5">
    <name type="scientific">Phrynocephalus forsythii</name>
    <dbReference type="NCBI Taxonomy" id="171643"/>
    <lineage>
        <taxon>Eukaryota</taxon>
        <taxon>Metazoa</taxon>
        <taxon>Chordata</taxon>
        <taxon>Craniata</taxon>
        <taxon>Vertebrata</taxon>
        <taxon>Euteleostomi</taxon>
        <taxon>Lepidosauria</taxon>
        <taxon>Squamata</taxon>
        <taxon>Bifurcata</taxon>
        <taxon>Unidentata</taxon>
        <taxon>Episquamata</taxon>
        <taxon>Toxicofera</taxon>
        <taxon>Iguania</taxon>
        <taxon>Acrodonta</taxon>
        <taxon>Agamidae</taxon>
        <taxon>Agaminae</taxon>
        <taxon>Phrynocephalus</taxon>
    </lineage>
</organism>
<accession>A0A9Q0XE48</accession>
<feature type="region of interest" description="Disordered" evidence="2">
    <location>
        <begin position="114"/>
        <end position="142"/>
    </location>
</feature>
<protein>
    <recommendedName>
        <fullName evidence="3">A-kinase anchor protein 2 C-terminal domain-containing protein</fullName>
    </recommendedName>
</protein>
<feature type="compositionally biased region" description="Basic and acidic residues" evidence="2">
    <location>
        <begin position="1"/>
        <end position="20"/>
    </location>
</feature>
<dbReference type="Pfam" id="PF15304">
    <property type="entry name" value="AKAP2_C"/>
    <property type="match status" value="1"/>
</dbReference>
<feature type="region of interest" description="Disordered" evidence="2">
    <location>
        <begin position="235"/>
        <end position="578"/>
    </location>
</feature>
<dbReference type="PANTHER" id="PTHR18839:SF7">
    <property type="entry name" value="A-KINASE ANCHOR PROTEIN 2 C-TERMINAL DOMAIN-CONTAINING PROTEIN"/>
    <property type="match status" value="1"/>
</dbReference>
<dbReference type="Proteomes" id="UP001142489">
    <property type="component" value="Unassembled WGS sequence"/>
</dbReference>
<feature type="compositionally biased region" description="Low complexity" evidence="2">
    <location>
        <begin position="440"/>
        <end position="449"/>
    </location>
</feature>